<reference evidence="3 4" key="1">
    <citation type="submission" date="2022-10" db="EMBL/GenBank/DDBJ databases">
        <title>Luteolibacter flavescens strain MCCC 1K03193, whole genome shotgun sequencing project.</title>
        <authorList>
            <person name="Zhao G."/>
            <person name="Shen L."/>
        </authorList>
    </citation>
    <scope>NUCLEOTIDE SEQUENCE [LARGE SCALE GENOMIC DNA]</scope>
    <source>
        <strain evidence="3 4">MCCC 1K03193</strain>
    </source>
</reference>
<dbReference type="InterPro" id="IPR041346">
    <property type="entry name" value="DR2241_Fer4"/>
</dbReference>
<feature type="domain" description="DR2241 4Fe-4S iron-sulfur cluster binding" evidence="1">
    <location>
        <begin position="112"/>
        <end position="207"/>
    </location>
</feature>
<organism evidence="3 4">
    <name type="scientific">Luteolibacter flavescens</name>
    <dbReference type="NCBI Taxonomy" id="1859460"/>
    <lineage>
        <taxon>Bacteria</taxon>
        <taxon>Pseudomonadati</taxon>
        <taxon>Verrucomicrobiota</taxon>
        <taxon>Verrucomicrobiia</taxon>
        <taxon>Verrucomicrobiales</taxon>
        <taxon>Verrucomicrobiaceae</taxon>
        <taxon>Luteolibacter</taxon>
    </lineage>
</organism>
<feature type="domain" description="DR2241 stabilising" evidence="2">
    <location>
        <begin position="14"/>
        <end position="108"/>
    </location>
</feature>
<sequence>MKLSERLTEAIAGGICQIGQVAILPQAGGAGHVLRHIDDGDTAADLLENHHGPAAARDISTWTEDGRYRFTKAEQSLKRGWQLHLADDAELLQALDLFYPAAVGLWLAQQDGRLEVEHLRDKLNRQTGMYRFARNLSDTGAQALVREVCGPANCCVKKILWQIDADTPLEDSEASRYDGIPGDRDRTRALPLLCREACNHFVAEARKASKAESDAKAEKVES</sequence>
<gene>
    <name evidence="3" type="ORF">OKA04_09305</name>
</gene>
<proteinExistence type="predicted"/>
<dbReference type="Pfam" id="PF18009">
    <property type="entry name" value="Fer4_23"/>
    <property type="match status" value="1"/>
</dbReference>
<protein>
    <submittedName>
        <fullName evidence="3">DR2241 family protein</fullName>
    </submittedName>
</protein>
<evidence type="ECO:0000259" key="1">
    <source>
        <dbReference type="Pfam" id="PF18009"/>
    </source>
</evidence>
<comment type="caution">
    <text evidence="3">The sequence shown here is derived from an EMBL/GenBank/DDBJ whole genome shotgun (WGS) entry which is preliminary data.</text>
</comment>
<evidence type="ECO:0000259" key="2">
    <source>
        <dbReference type="Pfam" id="PF18069"/>
    </source>
</evidence>
<dbReference type="Gene3D" id="3.30.70.2320">
    <property type="match status" value="1"/>
</dbReference>
<dbReference type="Pfam" id="PF18069">
    <property type="entry name" value="DR2241"/>
    <property type="match status" value="1"/>
</dbReference>
<dbReference type="EMBL" id="JAPDDS010000004">
    <property type="protein sequence ID" value="MCW1884923.1"/>
    <property type="molecule type" value="Genomic_DNA"/>
</dbReference>
<dbReference type="InterPro" id="IPR041181">
    <property type="entry name" value="DR2241_middle"/>
</dbReference>
<evidence type="ECO:0000313" key="3">
    <source>
        <dbReference type="EMBL" id="MCW1884923.1"/>
    </source>
</evidence>
<dbReference type="Proteomes" id="UP001207930">
    <property type="component" value="Unassembled WGS sequence"/>
</dbReference>
<dbReference type="RefSeq" id="WP_264500880.1">
    <property type="nucleotide sequence ID" value="NZ_JAPDDS010000004.1"/>
</dbReference>
<keyword evidence="4" id="KW-1185">Reference proteome</keyword>
<accession>A0ABT3FMY4</accession>
<dbReference type="Gene3D" id="3.30.1360.190">
    <property type="match status" value="1"/>
</dbReference>
<name>A0ABT3FMY4_9BACT</name>
<evidence type="ECO:0000313" key="4">
    <source>
        <dbReference type="Proteomes" id="UP001207930"/>
    </source>
</evidence>